<evidence type="ECO:0000313" key="20">
    <source>
        <dbReference type="Proteomes" id="UP001460888"/>
    </source>
</evidence>
<protein>
    <recommendedName>
        <fullName evidence="14">Siroheme synthase</fullName>
    </recommendedName>
    <domain>
        <recommendedName>
            <fullName evidence="14">Uroporphyrinogen-III C-methyltransferase</fullName>
            <shortName evidence="14">Urogen III methylase</shortName>
            <ecNumber evidence="14">2.1.1.107</ecNumber>
        </recommendedName>
        <alternativeName>
            <fullName evidence="14">SUMT</fullName>
        </alternativeName>
        <alternativeName>
            <fullName evidence="14">Uroporphyrinogen III methylase</fullName>
            <shortName evidence="14">UROM</shortName>
        </alternativeName>
    </domain>
    <domain>
        <recommendedName>
            <fullName evidence="14">Precorrin-2 dehydrogenase</fullName>
            <ecNumber evidence="14">1.3.1.76</ecNumber>
        </recommendedName>
    </domain>
    <domain>
        <recommendedName>
            <fullName evidence="14">Sirohydrochlorin ferrochelatase</fullName>
            <ecNumber evidence="14">4.99.1.4</ecNumber>
        </recommendedName>
    </domain>
</protein>
<comment type="function">
    <text evidence="14">Multifunctional enzyme that catalyzes the SAM-dependent methylations of uroporphyrinogen III at position C-2 and C-7 to form precorrin-2 via precorrin-1. Then it catalyzes the NAD-dependent ring dehydrogenation of precorrin-2 to yield sirohydrochlorin. Finally, it catalyzes the ferrochelation of sirohydrochlorin to yield siroheme.</text>
</comment>
<feature type="domain" description="Siroheme synthase central" evidence="18">
    <location>
        <begin position="123"/>
        <end position="147"/>
    </location>
</feature>
<comment type="catalytic activity">
    <reaction evidence="14">
        <text>uroporphyrinogen III + 2 S-adenosyl-L-methionine = precorrin-2 + 2 S-adenosyl-L-homocysteine + H(+)</text>
        <dbReference type="Rhea" id="RHEA:32459"/>
        <dbReference type="ChEBI" id="CHEBI:15378"/>
        <dbReference type="ChEBI" id="CHEBI:57308"/>
        <dbReference type="ChEBI" id="CHEBI:57856"/>
        <dbReference type="ChEBI" id="CHEBI:58827"/>
        <dbReference type="ChEBI" id="CHEBI:59789"/>
        <dbReference type="EC" id="2.1.1.107"/>
    </reaction>
</comment>
<comment type="similarity">
    <text evidence="14">In the C-terminal section; belongs to the precorrin methyltransferase family.</text>
</comment>
<evidence type="ECO:0000256" key="6">
    <source>
        <dbReference type="ARBA" id="ARBA00022691"/>
    </source>
</evidence>
<dbReference type="Gene3D" id="3.30.160.110">
    <property type="entry name" value="Siroheme synthase, domain 2"/>
    <property type="match status" value="1"/>
</dbReference>
<evidence type="ECO:0000259" key="18">
    <source>
        <dbReference type="Pfam" id="PF14824"/>
    </source>
</evidence>
<dbReference type="PIRSF" id="PIRSF036426">
    <property type="entry name" value="Sirohaem_synth"/>
    <property type="match status" value="1"/>
</dbReference>
<dbReference type="PROSITE" id="PS00840">
    <property type="entry name" value="SUMT_2"/>
    <property type="match status" value="1"/>
</dbReference>
<dbReference type="NCBIfam" id="TIGR01469">
    <property type="entry name" value="cobA_cysG_Cterm"/>
    <property type="match status" value="1"/>
</dbReference>
<evidence type="ECO:0000256" key="7">
    <source>
        <dbReference type="ARBA" id="ARBA00023002"/>
    </source>
</evidence>
<proteinExistence type="inferred from homology"/>
<dbReference type="Pfam" id="PF13241">
    <property type="entry name" value="NAD_binding_7"/>
    <property type="match status" value="1"/>
</dbReference>
<accession>A0ABV2AX45</accession>
<dbReference type="Gene3D" id="3.40.50.720">
    <property type="entry name" value="NAD(P)-binding Rossmann-like Domain"/>
    <property type="match status" value="1"/>
</dbReference>
<evidence type="ECO:0000256" key="1">
    <source>
        <dbReference type="ARBA" id="ARBA00005010"/>
    </source>
</evidence>
<keyword evidence="4 14" id="KW-0489">Methyltransferase</keyword>
<evidence type="ECO:0000259" key="16">
    <source>
        <dbReference type="Pfam" id="PF00590"/>
    </source>
</evidence>
<keyword evidence="7 14" id="KW-0560">Oxidoreductase</keyword>
<feature type="binding site" evidence="14">
    <location>
        <begin position="337"/>
        <end position="338"/>
    </location>
    <ligand>
        <name>S-adenosyl-L-methionine</name>
        <dbReference type="ChEBI" id="CHEBI:59789"/>
    </ligand>
</feature>
<feature type="region of interest" description="Precorrin-2 dehydrogenase / sirohydrochlorin ferrochelatase" evidence="14">
    <location>
        <begin position="1"/>
        <end position="206"/>
    </location>
</feature>
<keyword evidence="10 14" id="KW-0627">Porphyrin biosynthesis</keyword>
<dbReference type="InterPro" id="IPR028281">
    <property type="entry name" value="Sirohaem_synthase_central"/>
</dbReference>
<keyword evidence="14" id="KW-0597">Phosphoprotein</keyword>
<comment type="similarity">
    <text evidence="2 15">Belongs to the precorrin methyltransferase family.</text>
</comment>
<feature type="active site" description="Proton donor" evidence="14">
    <location>
        <position position="276"/>
    </location>
</feature>
<evidence type="ECO:0000256" key="11">
    <source>
        <dbReference type="ARBA" id="ARBA00023268"/>
    </source>
</evidence>
<dbReference type="InterPro" id="IPR019478">
    <property type="entry name" value="Sirohaem_synthase_dimer_dom"/>
</dbReference>
<dbReference type="EC" id="2.1.1.107" evidence="14"/>
<dbReference type="RefSeq" id="WP_353108348.1">
    <property type="nucleotide sequence ID" value="NZ_APND01000001.1"/>
</dbReference>
<dbReference type="GO" id="GO:0032259">
    <property type="term" value="P:methylation"/>
    <property type="evidence" value="ECO:0007669"/>
    <property type="project" value="UniProtKB-KW"/>
</dbReference>
<dbReference type="SUPFAM" id="SSF75615">
    <property type="entry name" value="Siroheme synthase middle domains-like"/>
    <property type="match status" value="1"/>
</dbReference>
<dbReference type="InterPro" id="IPR006367">
    <property type="entry name" value="Sirohaem_synthase_N"/>
</dbReference>
<evidence type="ECO:0000256" key="10">
    <source>
        <dbReference type="ARBA" id="ARBA00023244"/>
    </source>
</evidence>
<dbReference type="InterPro" id="IPR006366">
    <property type="entry name" value="CobA/CysG_C"/>
</dbReference>
<dbReference type="InterPro" id="IPR003043">
    <property type="entry name" value="Uropor_MeTrfase_CS"/>
</dbReference>
<gene>
    <name evidence="14" type="primary">cysG</name>
    <name evidence="19" type="ORF">SADO_00545</name>
</gene>
<feature type="binding site" evidence="14">
    <location>
        <position position="312"/>
    </location>
    <ligand>
        <name>S-adenosyl-L-methionine</name>
        <dbReference type="ChEBI" id="CHEBI:59789"/>
    </ligand>
</feature>
<comment type="pathway">
    <text evidence="1 14">Porphyrin-containing compound metabolism; siroheme biosynthesis; sirohydrochlorin from precorrin-2: step 1/1.</text>
</comment>
<evidence type="ECO:0000256" key="12">
    <source>
        <dbReference type="ARBA" id="ARBA00025705"/>
    </source>
</evidence>
<evidence type="ECO:0000256" key="13">
    <source>
        <dbReference type="ARBA" id="ARBA00047561"/>
    </source>
</evidence>
<keyword evidence="11 14" id="KW-0511">Multifunctional enzyme</keyword>
<dbReference type="Pfam" id="PF10414">
    <property type="entry name" value="CysG_dimeriser"/>
    <property type="match status" value="1"/>
</dbReference>
<evidence type="ECO:0000256" key="8">
    <source>
        <dbReference type="ARBA" id="ARBA00023027"/>
    </source>
</evidence>
<feature type="binding site" evidence="14">
    <location>
        <begin position="307"/>
        <end position="309"/>
    </location>
    <ligand>
        <name>S-adenosyl-L-methionine</name>
        <dbReference type="ChEBI" id="CHEBI:59789"/>
    </ligand>
</feature>
<comment type="similarity">
    <text evidence="14">In the N-terminal section; belongs to the precorrin-2 dehydrogenase / sirohydrochlorin ferrochelatase family.</text>
</comment>
<dbReference type="SUPFAM" id="SSF51735">
    <property type="entry name" value="NAD(P)-binding Rossmann-fold domains"/>
    <property type="match status" value="1"/>
</dbReference>
<dbReference type="SUPFAM" id="SSF53790">
    <property type="entry name" value="Tetrapyrrole methylase"/>
    <property type="match status" value="1"/>
</dbReference>
<evidence type="ECO:0000256" key="15">
    <source>
        <dbReference type="RuleBase" id="RU003960"/>
    </source>
</evidence>
<name>A0ABV2AX45_9GAMM</name>
<keyword evidence="9 14" id="KW-0456">Lyase</keyword>
<dbReference type="EMBL" id="APND01000001">
    <property type="protein sequence ID" value="MES1927699.1"/>
    <property type="molecule type" value="Genomic_DNA"/>
</dbReference>
<evidence type="ECO:0000259" key="17">
    <source>
        <dbReference type="Pfam" id="PF10414"/>
    </source>
</evidence>
<keyword evidence="5 14" id="KW-0808">Transferase</keyword>
<dbReference type="InterPro" id="IPR014776">
    <property type="entry name" value="4pyrrole_Mease_sub2"/>
</dbReference>
<feature type="binding site" evidence="14">
    <location>
        <begin position="26"/>
        <end position="27"/>
    </location>
    <ligand>
        <name>NAD(+)</name>
        <dbReference type="ChEBI" id="CHEBI:57540"/>
    </ligand>
</feature>
<dbReference type="InterPro" id="IPR014777">
    <property type="entry name" value="4pyrrole_Mease_sub1"/>
</dbReference>
<sequence>MPNTAPSLPIFLRLSDRPVLVAGAGRIAVRRIGRLLESGARITVVAPHAHEQVRAWAEAGELVWKKREAVENDVDGYTLVFAATDDTAVNAMLAEAANKRQVLVQRADDAAASDFLVPAVVQRDALQIAISSDGQAPTLARILRTRLDAWIPRAYGDLARLAGDFRDIVKARLPRAERAGFWLRVLDGPIAEKVFTGRMADARRDLAETLEDGAQTPTPARGEVYLVGGGPGDPDLLTSRALRLIQRADVVLHDSLIAPAILDLANPDAEFIHVGKRAARHTLPQEDINELMVRLAGEGKRVLRLKGGDPFVFGRGGEEIAQLAEAGVPFQVVPGITAASGCAAYAGIPLTHRDYAQSVTFVTGHLKAGELELSWSQLAKRGQTVVFFMAVKSLPIICEKLRQHGLADDWPAALVIEGTTVRQRLVVGSLVDLPERVAAEVVEGPALLIVGEVVRLNETLGWFRPSMESESQV</sequence>
<feature type="modified residue" description="Phosphoserine" evidence="14">
    <location>
        <position position="132"/>
    </location>
</feature>
<feature type="active site" description="Proton acceptor" evidence="14">
    <location>
        <position position="254"/>
    </location>
</feature>
<dbReference type="Gene3D" id="1.10.8.210">
    <property type="entry name" value="Sirohaem synthase, dimerisation domain"/>
    <property type="match status" value="1"/>
</dbReference>
<dbReference type="Proteomes" id="UP001460888">
    <property type="component" value="Unassembled WGS sequence"/>
</dbReference>
<dbReference type="InterPro" id="IPR035996">
    <property type="entry name" value="4pyrrol_Methylase_sf"/>
</dbReference>
<evidence type="ECO:0000256" key="4">
    <source>
        <dbReference type="ARBA" id="ARBA00022603"/>
    </source>
</evidence>
<comment type="pathway">
    <text evidence="14">Cofactor biosynthesis; adenosylcobalamin biosynthesis; sirohydrochlorin from precorrin-2: step 1/1.</text>
</comment>
<feature type="domain" description="Sirohaem synthase dimerisation" evidence="17">
    <location>
        <begin position="154"/>
        <end position="210"/>
    </location>
</feature>
<dbReference type="InterPro" id="IPR000878">
    <property type="entry name" value="4pyrrol_Mease"/>
</dbReference>
<reference evidence="19 20" key="1">
    <citation type="submission" date="2013-03" db="EMBL/GenBank/DDBJ databases">
        <title>Salinisphaera dokdonensis CL-ES53 Genome Sequencing.</title>
        <authorList>
            <person name="Li C."/>
            <person name="Lai Q."/>
            <person name="Shao Z."/>
        </authorList>
    </citation>
    <scope>NUCLEOTIDE SEQUENCE [LARGE SCALE GENOMIC DNA]</scope>
    <source>
        <strain evidence="19 20">CL-ES53</strain>
    </source>
</reference>
<feature type="binding site" evidence="14">
    <location>
        <begin position="47"/>
        <end position="48"/>
    </location>
    <ligand>
        <name>NAD(+)</name>
        <dbReference type="ChEBI" id="CHEBI:57540"/>
    </ligand>
</feature>
<comment type="caution">
    <text evidence="19">The sequence shown here is derived from an EMBL/GenBank/DDBJ whole genome shotgun (WGS) entry which is preliminary data.</text>
</comment>
<feature type="region of interest" description="Uroporphyrinogen-III C-methyltransferase" evidence="14">
    <location>
        <begin position="222"/>
        <end position="473"/>
    </location>
</feature>
<dbReference type="NCBIfam" id="NF004790">
    <property type="entry name" value="PRK06136.1"/>
    <property type="match status" value="1"/>
</dbReference>
<keyword evidence="20" id="KW-1185">Reference proteome</keyword>
<dbReference type="EC" id="4.99.1.4" evidence="14"/>
<dbReference type="NCBIfam" id="TIGR01470">
    <property type="entry name" value="cysG_Nterm"/>
    <property type="match status" value="1"/>
</dbReference>
<comment type="catalytic activity">
    <reaction evidence="14">
        <text>siroheme + 2 H(+) = sirohydrochlorin + Fe(2+)</text>
        <dbReference type="Rhea" id="RHEA:24360"/>
        <dbReference type="ChEBI" id="CHEBI:15378"/>
        <dbReference type="ChEBI" id="CHEBI:29033"/>
        <dbReference type="ChEBI" id="CHEBI:58351"/>
        <dbReference type="ChEBI" id="CHEBI:60052"/>
        <dbReference type="EC" id="4.99.1.4"/>
    </reaction>
</comment>
<dbReference type="Pfam" id="PF14824">
    <property type="entry name" value="Sirohm_synth_M"/>
    <property type="match status" value="1"/>
</dbReference>
<comment type="pathway">
    <text evidence="14">Porphyrin-containing compound metabolism; siroheme biosynthesis; siroheme from sirohydrochlorin: step 1/1.</text>
</comment>
<evidence type="ECO:0000256" key="3">
    <source>
        <dbReference type="ARBA" id="ARBA00022573"/>
    </source>
</evidence>
<feature type="binding site" evidence="14">
    <location>
        <position position="231"/>
    </location>
    <ligand>
        <name>S-adenosyl-L-methionine</name>
        <dbReference type="ChEBI" id="CHEBI:59789"/>
    </ligand>
</feature>
<dbReference type="PANTHER" id="PTHR45790:SF1">
    <property type="entry name" value="SIROHEME SYNTHASE"/>
    <property type="match status" value="1"/>
</dbReference>
<dbReference type="HAMAP" id="MF_01646">
    <property type="entry name" value="Siroheme_synth"/>
    <property type="match status" value="1"/>
</dbReference>
<evidence type="ECO:0000256" key="5">
    <source>
        <dbReference type="ARBA" id="ARBA00022679"/>
    </source>
</evidence>
<dbReference type="InterPro" id="IPR036291">
    <property type="entry name" value="NAD(P)-bd_dom_sf"/>
</dbReference>
<evidence type="ECO:0000256" key="2">
    <source>
        <dbReference type="ARBA" id="ARBA00005879"/>
    </source>
</evidence>
<dbReference type="InterPro" id="IPR037115">
    <property type="entry name" value="Sirohaem_synt_dimer_dom_sf"/>
</dbReference>
<dbReference type="InterPro" id="IPR012409">
    <property type="entry name" value="Sirohaem_synth"/>
</dbReference>
<comment type="catalytic activity">
    <reaction evidence="13 14">
        <text>precorrin-2 + NAD(+) = sirohydrochlorin + NADH + 2 H(+)</text>
        <dbReference type="Rhea" id="RHEA:15613"/>
        <dbReference type="ChEBI" id="CHEBI:15378"/>
        <dbReference type="ChEBI" id="CHEBI:57540"/>
        <dbReference type="ChEBI" id="CHEBI:57945"/>
        <dbReference type="ChEBI" id="CHEBI:58351"/>
        <dbReference type="ChEBI" id="CHEBI:58827"/>
        <dbReference type="EC" id="1.3.1.76"/>
    </reaction>
</comment>
<feature type="binding site" evidence="14">
    <location>
        <position position="418"/>
    </location>
    <ligand>
        <name>S-adenosyl-L-methionine</name>
        <dbReference type="ChEBI" id="CHEBI:59789"/>
    </ligand>
</feature>
<evidence type="ECO:0000256" key="9">
    <source>
        <dbReference type="ARBA" id="ARBA00023239"/>
    </source>
</evidence>
<dbReference type="GO" id="GO:0008168">
    <property type="term" value="F:methyltransferase activity"/>
    <property type="evidence" value="ECO:0007669"/>
    <property type="project" value="UniProtKB-KW"/>
</dbReference>
<dbReference type="Gene3D" id="3.30.950.10">
    <property type="entry name" value="Methyltransferase, Cobalt-precorrin-4 Transmethylase, Domain 2"/>
    <property type="match status" value="1"/>
</dbReference>
<evidence type="ECO:0000313" key="19">
    <source>
        <dbReference type="EMBL" id="MES1927699.1"/>
    </source>
</evidence>
<feature type="domain" description="Tetrapyrrole methylase" evidence="16">
    <location>
        <begin position="224"/>
        <end position="433"/>
    </location>
</feature>
<organism evidence="19 20">
    <name type="scientific">Salinisphaera dokdonensis CL-ES53</name>
    <dbReference type="NCBI Taxonomy" id="1304272"/>
    <lineage>
        <taxon>Bacteria</taxon>
        <taxon>Pseudomonadati</taxon>
        <taxon>Pseudomonadota</taxon>
        <taxon>Gammaproteobacteria</taxon>
        <taxon>Salinisphaerales</taxon>
        <taxon>Salinisphaeraceae</taxon>
        <taxon>Salinisphaera</taxon>
    </lineage>
</organism>
<dbReference type="PANTHER" id="PTHR45790">
    <property type="entry name" value="SIROHEME SYNTHASE-RELATED"/>
    <property type="match status" value="1"/>
</dbReference>
<dbReference type="Pfam" id="PF00590">
    <property type="entry name" value="TP_methylase"/>
    <property type="match status" value="1"/>
</dbReference>
<comment type="pathway">
    <text evidence="14">Cofactor biosynthesis; adenosylcobalamin biosynthesis; precorrin-2 from uroporphyrinogen III: step 1/1.</text>
</comment>
<dbReference type="InterPro" id="IPR050161">
    <property type="entry name" value="Siro_Cobalamin_biosynth"/>
</dbReference>
<evidence type="ECO:0000256" key="14">
    <source>
        <dbReference type="HAMAP-Rule" id="MF_01646"/>
    </source>
</evidence>
<comment type="pathway">
    <text evidence="12 14">Porphyrin-containing compound metabolism; siroheme biosynthesis; precorrin-2 from uroporphyrinogen III: step 1/1.</text>
</comment>
<dbReference type="EC" id="1.3.1.76" evidence="14"/>
<dbReference type="Gene3D" id="3.40.1010.10">
    <property type="entry name" value="Cobalt-precorrin-4 Transmethylase, Domain 1"/>
    <property type="match status" value="1"/>
</dbReference>
<keyword evidence="6 14" id="KW-0949">S-adenosyl-L-methionine</keyword>
<keyword evidence="8 14" id="KW-0520">NAD</keyword>
<dbReference type="CDD" id="cd11642">
    <property type="entry name" value="SUMT"/>
    <property type="match status" value="1"/>
</dbReference>
<feature type="binding site" evidence="14">
    <location>
        <position position="389"/>
    </location>
    <ligand>
        <name>S-adenosyl-L-methionine</name>
        <dbReference type="ChEBI" id="CHEBI:59789"/>
    </ligand>
</feature>
<dbReference type="NCBIfam" id="NF007922">
    <property type="entry name" value="PRK10637.1"/>
    <property type="match status" value="1"/>
</dbReference>
<keyword evidence="3 14" id="KW-0169">Cobalamin biosynthesis</keyword>